<dbReference type="AlphaFoldDB" id="A0A1Z5KP13"/>
<name>A0A1Z5KP13_FISSO</name>
<protein>
    <submittedName>
        <fullName evidence="1">Uncharacterized protein</fullName>
    </submittedName>
</protein>
<sequence length="142" mass="15363">MEVTVGRFQTPSLTTSINETICSSDPPLIPNRRTSLDSASIEAFAKDKNTGDNSINTLSESFSFDRFSDDTVACAKAPPSKPFKRASVDSGFRDSMATTLSALTMDASFASEIGKMKESFVTVDEDSFCLDLEDSFLTTGDK</sequence>
<keyword evidence="2" id="KW-1185">Reference proteome</keyword>
<proteinExistence type="predicted"/>
<organism evidence="1 2">
    <name type="scientific">Fistulifera solaris</name>
    <name type="common">Oleaginous diatom</name>
    <dbReference type="NCBI Taxonomy" id="1519565"/>
    <lineage>
        <taxon>Eukaryota</taxon>
        <taxon>Sar</taxon>
        <taxon>Stramenopiles</taxon>
        <taxon>Ochrophyta</taxon>
        <taxon>Bacillariophyta</taxon>
        <taxon>Bacillariophyceae</taxon>
        <taxon>Bacillariophycidae</taxon>
        <taxon>Naviculales</taxon>
        <taxon>Naviculaceae</taxon>
        <taxon>Fistulifera</taxon>
    </lineage>
</organism>
<comment type="caution">
    <text evidence="1">The sequence shown here is derived from an EMBL/GenBank/DDBJ whole genome shotgun (WGS) entry which is preliminary data.</text>
</comment>
<evidence type="ECO:0000313" key="2">
    <source>
        <dbReference type="Proteomes" id="UP000198406"/>
    </source>
</evidence>
<reference evidence="1 2" key="1">
    <citation type="journal article" date="2015" name="Plant Cell">
        <title>Oil accumulation by the oleaginous diatom Fistulifera solaris as revealed by the genome and transcriptome.</title>
        <authorList>
            <person name="Tanaka T."/>
            <person name="Maeda Y."/>
            <person name="Veluchamy A."/>
            <person name="Tanaka M."/>
            <person name="Abida H."/>
            <person name="Marechal E."/>
            <person name="Bowler C."/>
            <person name="Muto M."/>
            <person name="Sunaga Y."/>
            <person name="Tanaka M."/>
            <person name="Yoshino T."/>
            <person name="Taniguchi T."/>
            <person name="Fukuda Y."/>
            <person name="Nemoto M."/>
            <person name="Matsumoto M."/>
            <person name="Wong P.S."/>
            <person name="Aburatani S."/>
            <person name="Fujibuchi W."/>
        </authorList>
    </citation>
    <scope>NUCLEOTIDE SEQUENCE [LARGE SCALE GENOMIC DNA]</scope>
    <source>
        <strain evidence="1 2">JPCC DA0580</strain>
    </source>
</reference>
<dbReference type="InParanoid" id="A0A1Z5KP13"/>
<gene>
    <name evidence="1" type="ORF">FisN_13Hu023</name>
</gene>
<dbReference type="Proteomes" id="UP000198406">
    <property type="component" value="Unassembled WGS sequence"/>
</dbReference>
<evidence type="ECO:0000313" key="1">
    <source>
        <dbReference type="EMBL" id="GAX27865.1"/>
    </source>
</evidence>
<accession>A0A1Z5KP13</accession>
<dbReference type="EMBL" id="BDSP01000259">
    <property type="protein sequence ID" value="GAX27865.1"/>
    <property type="molecule type" value="Genomic_DNA"/>
</dbReference>